<gene>
    <name evidence="1" type="ORF">L345_06830</name>
</gene>
<protein>
    <submittedName>
        <fullName evidence="1">Uncharacterized protein</fullName>
    </submittedName>
</protein>
<dbReference type="EMBL" id="AZIM01001311">
    <property type="protein sequence ID" value="ETE67388.1"/>
    <property type="molecule type" value="Genomic_DNA"/>
</dbReference>
<sequence>MGKNGNHTSVKGQQVIFFDMEHLSRMCQRHRYKMQKSSFKIGISVTKFLCSFGVVKPSHPGSLESSMIWNAARRESEASQYERQAEVLYQQTGRCLYDLLPKNKFPNSQYLSLKKSPRGGHMAAMEIDVVMTTVNNQEQPVNKLKRTSAPAKRPSCPGAKLTNSVVMLHDRESRLCHVQINEVKYTGFPLPVALAYQINPGGWFKRFSLVFLRAFKLSEAEASQRSSLSLRSSASTAQLIKLSVADLVALYWCQLLKPEDNKIQKHPPEQAPGEATGLQLR</sequence>
<reference evidence="1 2" key="1">
    <citation type="journal article" date="2013" name="Proc. Natl. Acad. Sci. U.S.A.">
        <title>The king cobra genome reveals dynamic gene evolution and adaptation in the snake venom system.</title>
        <authorList>
            <person name="Vonk F.J."/>
            <person name="Casewell N.R."/>
            <person name="Henkel C.V."/>
            <person name="Heimberg A.M."/>
            <person name="Jansen H.J."/>
            <person name="McCleary R.J."/>
            <person name="Kerkkamp H.M."/>
            <person name="Vos R.A."/>
            <person name="Guerreiro I."/>
            <person name="Calvete J.J."/>
            <person name="Wuster W."/>
            <person name="Woods A.E."/>
            <person name="Logan J.M."/>
            <person name="Harrison R.A."/>
            <person name="Castoe T.A."/>
            <person name="de Koning A.P."/>
            <person name="Pollock D.D."/>
            <person name="Yandell M."/>
            <person name="Calderon D."/>
            <person name="Renjifo C."/>
            <person name="Currier R.B."/>
            <person name="Salgado D."/>
            <person name="Pla D."/>
            <person name="Sanz L."/>
            <person name="Hyder A.S."/>
            <person name="Ribeiro J.M."/>
            <person name="Arntzen J.W."/>
            <person name="van den Thillart G.E."/>
            <person name="Boetzer M."/>
            <person name="Pirovano W."/>
            <person name="Dirks R.P."/>
            <person name="Spaink H.P."/>
            <person name="Duboule D."/>
            <person name="McGlinn E."/>
            <person name="Kini R.M."/>
            <person name="Richardson M.K."/>
        </authorList>
    </citation>
    <scope>NUCLEOTIDE SEQUENCE</scope>
    <source>
        <tissue evidence="1">Blood</tissue>
    </source>
</reference>
<name>V8P0E1_OPHHA</name>
<proteinExistence type="predicted"/>
<evidence type="ECO:0000313" key="2">
    <source>
        <dbReference type="Proteomes" id="UP000018936"/>
    </source>
</evidence>
<comment type="caution">
    <text evidence="1">The sequence shown here is derived from an EMBL/GenBank/DDBJ whole genome shotgun (WGS) entry which is preliminary data.</text>
</comment>
<feature type="non-terminal residue" evidence="1">
    <location>
        <position position="1"/>
    </location>
</feature>
<dbReference type="Proteomes" id="UP000018936">
    <property type="component" value="Unassembled WGS sequence"/>
</dbReference>
<evidence type="ECO:0000313" key="1">
    <source>
        <dbReference type="EMBL" id="ETE67388.1"/>
    </source>
</evidence>
<accession>V8P0E1</accession>
<keyword evidence="2" id="KW-1185">Reference proteome</keyword>
<dbReference type="AlphaFoldDB" id="V8P0E1"/>
<organism evidence="1 2">
    <name type="scientific">Ophiophagus hannah</name>
    <name type="common">King cobra</name>
    <name type="synonym">Naja hannah</name>
    <dbReference type="NCBI Taxonomy" id="8665"/>
    <lineage>
        <taxon>Eukaryota</taxon>
        <taxon>Metazoa</taxon>
        <taxon>Chordata</taxon>
        <taxon>Craniata</taxon>
        <taxon>Vertebrata</taxon>
        <taxon>Euteleostomi</taxon>
        <taxon>Lepidosauria</taxon>
        <taxon>Squamata</taxon>
        <taxon>Bifurcata</taxon>
        <taxon>Unidentata</taxon>
        <taxon>Episquamata</taxon>
        <taxon>Toxicofera</taxon>
        <taxon>Serpentes</taxon>
        <taxon>Colubroidea</taxon>
        <taxon>Elapidae</taxon>
        <taxon>Elapinae</taxon>
        <taxon>Ophiophagus</taxon>
    </lineage>
</organism>